<dbReference type="RefSeq" id="WP_243070085.1">
    <property type="nucleotide sequence ID" value="NZ_JAIVFL010000001.1"/>
</dbReference>
<sequence length="54" mass="6256">MLYLLLVLIIAAIVYVGWRAVRAQANRPKTRVIGPDDDPEFLWRLKHGDNNNPR</sequence>
<name>A0ABS9YQK7_9MYCO</name>
<dbReference type="Proteomes" id="UP001139068">
    <property type="component" value="Unassembled WGS sequence"/>
</dbReference>
<dbReference type="EMBL" id="JAIVFL010000001">
    <property type="protein sequence ID" value="MCI4673558.1"/>
    <property type="molecule type" value="Genomic_DNA"/>
</dbReference>
<evidence type="ECO:0000313" key="2">
    <source>
        <dbReference type="Proteomes" id="UP001139068"/>
    </source>
</evidence>
<evidence type="ECO:0000313" key="1">
    <source>
        <dbReference type="EMBL" id="MCI4673558.1"/>
    </source>
</evidence>
<organism evidence="1 2">
    <name type="scientific">Candidatus Mycolicibacterium alkanivorans</name>
    <dbReference type="NCBI Taxonomy" id="2954114"/>
    <lineage>
        <taxon>Bacteria</taxon>
        <taxon>Bacillati</taxon>
        <taxon>Actinomycetota</taxon>
        <taxon>Actinomycetes</taxon>
        <taxon>Mycobacteriales</taxon>
        <taxon>Mycobacteriaceae</taxon>
        <taxon>Mycolicibacterium</taxon>
    </lineage>
</organism>
<gene>
    <name evidence="1" type="ORF">K9U37_00750</name>
</gene>
<keyword evidence="2" id="KW-1185">Reference proteome</keyword>
<evidence type="ECO:0008006" key="3">
    <source>
        <dbReference type="Google" id="ProtNLM"/>
    </source>
</evidence>
<comment type="caution">
    <text evidence="1">The sequence shown here is derived from an EMBL/GenBank/DDBJ whole genome shotgun (WGS) entry which is preliminary data.</text>
</comment>
<accession>A0ABS9YQK7</accession>
<protein>
    <recommendedName>
        <fullName evidence="3">Secreted protein</fullName>
    </recommendedName>
</protein>
<reference evidence="1" key="1">
    <citation type="journal article" date="2022" name="ISME J.">
        <title>Identification of active gaseous-alkane degraders at natural gas seeps.</title>
        <authorList>
            <person name="Farhan Ul Haque M."/>
            <person name="Hernandez M."/>
            <person name="Crombie A.T."/>
            <person name="Murrell J.C."/>
        </authorList>
    </citation>
    <scope>NUCLEOTIDE SEQUENCE</scope>
    <source>
        <strain evidence="1">ANDR5</strain>
    </source>
</reference>
<proteinExistence type="predicted"/>